<reference evidence="2 3" key="1">
    <citation type="journal article" date="2020" name="Nature">
        <title>Six reference-quality genomes reveal evolution of bat adaptations.</title>
        <authorList>
            <person name="Jebb D."/>
            <person name="Huang Z."/>
            <person name="Pippel M."/>
            <person name="Hughes G.M."/>
            <person name="Lavrichenko K."/>
            <person name="Devanna P."/>
            <person name="Winkler S."/>
            <person name="Jermiin L.S."/>
            <person name="Skirmuntt E.C."/>
            <person name="Katzourakis A."/>
            <person name="Burkitt-Gray L."/>
            <person name="Ray D.A."/>
            <person name="Sullivan K.A.M."/>
            <person name="Roscito J.G."/>
            <person name="Kirilenko B.M."/>
            <person name="Davalos L.M."/>
            <person name="Corthals A.P."/>
            <person name="Power M.L."/>
            <person name="Jones G."/>
            <person name="Ransome R.D."/>
            <person name="Dechmann D.K.N."/>
            <person name="Locatelli A.G."/>
            <person name="Puechmaille S.J."/>
            <person name="Fedrigo O."/>
            <person name="Jarvis E.D."/>
            <person name="Hiller M."/>
            <person name="Vernes S.C."/>
            <person name="Myers E.W."/>
            <person name="Teeling E.C."/>
        </authorList>
    </citation>
    <scope>NUCLEOTIDE SEQUENCE [LARGE SCALE GENOMIC DNA]</scope>
    <source>
        <strain evidence="2">MMolMol1</strain>
        <tissue evidence="2">Muscle</tissue>
    </source>
</reference>
<proteinExistence type="predicted"/>
<dbReference type="Proteomes" id="UP000550707">
    <property type="component" value="Unassembled WGS sequence"/>
</dbReference>
<feature type="region of interest" description="Disordered" evidence="1">
    <location>
        <begin position="42"/>
        <end position="70"/>
    </location>
</feature>
<gene>
    <name evidence="2" type="ORF">HJG59_009821</name>
</gene>
<sequence length="126" mass="13554">METVFNSVRFSAAPPLGSDRCMDRELTARMALRCPLSRAPFTSIPPSPSAPLPQTQSLPGDSASGLPSPALLSDQLEERWPLACSLVLLLGVVRGDAPDPRVCAAVFSRWGLFRLLPFSMPPPKVP</sequence>
<keyword evidence="3" id="KW-1185">Reference proteome</keyword>
<evidence type="ECO:0000313" key="2">
    <source>
        <dbReference type="EMBL" id="KAF6413654.1"/>
    </source>
</evidence>
<protein>
    <submittedName>
        <fullName evidence="2">Uncharacterized protein</fullName>
    </submittedName>
</protein>
<name>A0A7J8CRV3_MOLMO</name>
<dbReference type="AlphaFoldDB" id="A0A7J8CRV3"/>
<dbReference type="InParanoid" id="A0A7J8CRV3"/>
<organism evidence="2 3">
    <name type="scientific">Molossus molossus</name>
    <name type="common">Pallas' mastiff bat</name>
    <name type="synonym">Vespertilio molossus</name>
    <dbReference type="NCBI Taxonomy" id="27622"/>
    <lineage>
        <taxon>Eukaryota</taxon>
        <taxon>Metazoa</taxon>
        <taxon>Chordata</taxon>
        <taxon>Craniata</taxon>
        <taxon>Vertebrata</taxon>
        <taxon>Euteleostomi</taxon>
        <taxon>Mammalia</taxon>
        <taxon>Eutheria</taxon>
        <taxon>Laurasiatheria</taxon>
        <taxon>Chiroptera</taxon>
        <taxon>Yangochiroptera</taxon>
        <taxon>Molossidae</taxon>
        <taxon>Molossus</taxon>
    </lineage>
</organism>
<accession>A0A7J8CRV3</accession>
<comment type="caution">
    <text evidence="2">The sequence shown here is derived from an EMBL/GenBank/DDBJ whole genome shotgun (WGS) entry which is preliminary data.</text>
</comment>
<evidence type="ECO:0000256" key="1">
    <source>
        <dbReference type="SAM" id="MobiDB-lite"/>
    </source>
</evidence>
<dbReference type="EMBL" id="JACASF010000020">
    <property type="protein sequence ID" value="KAF6413654.1"/>
    <property type="molecule type" value="Genomic_DNA"/>
</dbReference>
<evidence type="ECO:0000313" key="3">
    <source>
        <dbReference type="Proteomes" id="UP000550707"/>
    </source>
</evidence>